<feature type="compositionally biased region" description="Basic and acidic residues" evidence="1">
    <location>
        <begin position="155"/>
        <end position="168"/>
    </location>
</feature>
<keyword evidence="2" id="KW-0472">Membrane</keyword>
<evidence type="ECO:0000256" key="1">
    <source>
        <dbReference type="SAM" id="MobiDB-lite"/>
    </source>
</evidence>
<name>A0A645DNX9_9ZZZZ</name>
<sequence>MADFKQRMSRHLQSARQWLTRAEESIDKESDIRAELDLMLAQAELQHAKEAKRAGEWRYKYFIMRHGFALGLAMVIAIAGVSGTFYMVHDRQTAIPPSTVKQLDHVVQQTQFQAAPGTATVTKQSLIPEEEPHPVATVVTEAPATVQTQPVSMKATDRQGVKRQHEQEAAVPIVELPPDEMQKIMRAAGKSLRGQ</sequence>
<dbReference type="EMBL" id="VSSQ01038105">
    <property type="protein sequence ID" value="MPM90981.1"/>
    <property type="molecule type" value="Genomic_DNA"/>
</dbReference>
<feature type="region of interest" description="Disordered" evidence="1">
    <location>
        <begin position="150"/>
        <end position="170"/>
    </location>
</feature>
<reference evidence="3" key="1">
    <citation type="submission" date="2019-08" db="EMBL/GenBank/DDBJ databases">
        <authorList>
            <person name="Kucharzyk K."/>
            <person name="Murdoch R.W."/>
            <person name="Higgins S."/>
            <person name="Loffler F."/>
        </authorList>
    </citation>
    <scope>NUCLEOTIDE SEQUENCE</scope>
</reference>
<evidence type="ECO:0000256" key="2">
    <source>
        <dbReference type="SAM" id="Phobius"/>
    </source>
</evidence>
<accession>A0A645DNX9</accession>
<comment type="caution">
    <text evidence="3">The sequence shown here is derived from an EMBL/GenBank/DDBJ whole genome shotgun (WGS) entry which is preliminary data.</text>
</comment>
<evidence type="ECO:0000313" key="3">
    <source>
        <dbReference type="EMBL" id="MPM90981.1"/>
    </source>
</evidence>
<feature type="transmembrane region" description="Helical" evidence="2">
    <location>
        <begin position="68"/>
        <end position="88"/>
    </location>
</feature>
<keyword evidence="2" id="KW-1133">Transmembrane helix</keyword>
<proteinExistence type="predicted"/>
<keyword evidence="2" id="KW-0812">Transmembrane</keyword>
<dbReference type="AlphaFoldDB" id="A0A645DNX9"/>
<gene>
    <name evidence="3" type="ORF">SDC9_138106</name>
</gene>
<protein>
    <submittedName>
        <fullName evidence="3">Uncharacterized protein</fullName>
    </submittedName>
</protein>
<organism evidence="3">
    <name type="scientific">bioreactor metagenome</name>
    <dbReference type="NCBI Taxonomy" id="1076179"/>
    <lineage>
        <taxon>unclassified sequences</taxon>
        <taxon>metagenomes</taxon>
        <taxon>ecological metagenomes</taxon>
    </lineage>
</organism>